<evidence type="ECO:0000313" key="3">
    <source>
        <dbReference type="WBParaSite" id="MBELARI_LOCUS7098"/>
    </source>
</evidence>
<organism evidence="2 3">
    <name type="scientific">Mesorhabditis belari</name>
    <dbReference type="NCBI Taxonomy" id="2138241"/>
    <lineage>
        <taxon>Eukaryota</taxon>
        <taxon>Metazoa</taxon>
        <taxon>Ecdysozoa</taxon>
        <taxon>Nematoda</taxon>
        <taxon>Chromadorea</taxon>
        <taxon>Rhabditida</taxon>
        <taxon>Rhabditina</taxon>
        <taxon>Rhabditomorpha</taxon>
        <taxon>Rhabditoidea</taxon>
        <taxon>Rhabditidae</taxon>
        <taxon>Mesorhabditinae</taxon>
        <taxon>Mesorhabditis</taxon>
    </lineage>
</organism>
<reference evidence="3" key="1">
    <citation type="submission" date="2024-02" db="UniProtKB">
        <authorList>
            <consortium name="WormBaseParasite"/>
        </authorList>
    </citation>
    <scope>IDENTIFICATION</scope>
</reference>
<feature type="region of interest" description="Disordered" evidence="1">
    <location>
        <begin position="20"/>
        <end position="143"/>
    </location>
</feature>
<accession>A0AAF3FIY8</accession>
<dbReference type="AlphaFoldDB" id="A0AAF3FIY8"/>
<name>A0AAF3FIY8_9BILA</name>
<dbReference type="Proteomes" id="UP000887575">
    <property type="component" value="Unassembled WGS sequence"/>
</dbReference>
<sequence length="299" mass="32757">MLLLLIFLIPTVLAVGMPGVGMEPPPPPSQGEPQFGPGRSDFANGPPQSNFQPEPLDQPPPPPSQGGPQFEPGRSDFANGPPQSNFQPEPPVPQQNFRPQQGAPMQADFGGGSPFDNQNRPPPDYGNMGDYDGGDGAGPAGPLSRYLSPLRRFFNPITRHHFVHSDPVVMMRNIGGTGAPTHFIIPVPTYNRNQEVIDQLCPFLVRLHSMKMGGAQLLVSNPFQHRRGKMMGWRDNAPAGMCSKVRGACGANVPIVAARRTNLDPDFIHFVTRIEMNQYLMTHRNFVPSGRGAICWVWR</sequence>
<evidence type="ECO:0000313" key="2">
    <source>
        <dbReference type="Proteomes" id="UP000887575"/>
    </source>
</evidence>
<dbReference type="WBParaSite" id="MBELARI_LOCUS7098">
    <property type="protein sequence ID" value="MBELARI_LOCUS7098"/>
    <property type="gene ID" value="MBELARI_LOCUS7098"/>
</dbReference>
<evidence type="ECO:0000256" key="1">
    <source>
        <dbReference type="SAM" id="MobiDB-lite"/>
    </source>
</evidence>
<feature type="compositionally biased region" description="Pro residues" evidence="1">
    <location>
        <begin position="56"/>
        <end position="65"/>
    </location>
</feature>
<protein>
    <submittedName>
        <fullName evidence="3">Uncharacterized protein</fullName>
    </submittedName>
</protein>
<keyword evidence="2" id="KW-1185">Reference proteome</keyword>
<proteinExistence type="predicted"/>